<evidence type="ECO:0000256" key="1">
    <source>
        <dbReference type="SAM" id="Coils"/>
    </source>
</evidence>
<feature type="non-terminal residue" evidence="3">
    <location>
        <position position="679"/>
    </location>
</feature>
<accession>A0A3E2HBV8</accession>
<proteinExistence type="predicted"/>
<feature type="region of interest" description="Disordered" evidence="2">
    <location>
        <begin position="393"/>
        <end position="415"/>
    </location>
</feature>
<dbReference type="OrthoDB" id="2555519at2759"/>
<feature type="compositionally biased region" description="Basic and acidic residues" evidence="2">
    <location>
        <begin position="664"/>
        <end position="673"/>
    </location>
</feature>
<feature type="coiled-coil region" evidence="1">
    <location>
        <begin position="465"/>
        <end position="515"/>
    </location>
</feature>
<feature type="non-terminal residue" evidence="3">
    <location>
        <position position="1"/>
    </location>
</feature>
<comment type="caution">
    <text evidence="3">The sequence shown here is derived from an EMBL/GenBank/DDBJ whole genome shotgun (WGS) entry which is preliminary data.</text>
</comment>
<gene>
    <name evidence="3" type="ORF">B7463_g5454</name>
</gene>
<reference evidence="3 4" key="1">
    <citation type="submission" date="2018-05" db="EMBL/GenBank/DDBJ databases">
        <title>Draft genome sequence of Scytalidium lignicola DSM 105466, a ubiquitous saprotrophic fungus.</title>
        <authorList>
            <person name="Buettner E."/>
            <person name="Gebauer A.M."/>
            <person name="Hofrichter M."/>
            <person name="Liers C."/>
            <person name="Kellner H."/>
        </authorList>
    </citation>
    <scope>NUCLEOTIDE SEQUENCE [LARGE SCALE GENOMIC DNA]</scope>
    <source>
        <strain evidence="3 4">DSM 105466</strain>
    </source>
</reference>
<dbReference type="EMBL" id="NCSJ02000089">
    <property type="protein sequence ID" value="RFU30898.1"/>
    <property type="molecule type" value="Genomic_DNA"/>
</dbReference>
<sequence length="679" mass="73812">MRAVVVGGGAQNNNPKIKNTNVTTIGSRQISTPTARPALHIRDKNVIMRTTYGSTPLTAKSGNAKMPPSHDKHQNVARPLVPILGPAALKVAGKIPLTPKVAHSNVSTASTPLSRRTPGTASPLPSPRDDFTTPVPTFLNHNITPRSGTRKSRVDSTNSTPNGTPNGTPGTFSVDKFRSPNDPLRSPGLSVPGADRDTTKRPTVTFSPDGADVHYQRASTHLSSSESKFFLASEAKTATQVPKQRPTSQGKSPTFFYARGESIPGQNNPNISTTGSIVNEERSQPKFFHANGTPDLQASPTLHFPSSRPSSTVSTASRMPVPRLGNTKPNLSQPQRPPSPHKLGPGLHTSTPPLRSPALAAPVAQRPHSVEFSQSMHNFLASKRLSAEKERIVSHGRSPSLISNMSMSPPARSPTQSIYGETSMPMTPGSLNIVLGEVTTPEEDESRLDGIASGLQSPIKAGHSLERMNELAATARQERKVLDLEITNSSLAAINRTLEREMRKQTAELRRYRRLSRSGRLSIATTTSKRTSSIGSLSMMDGLDGTNLSDMSGEEQEGEEEDEEDEEDEEEDYDSSEDSPDDNSQRMNQSLKRCLSWTEELIKEGKKALSYSVRVSDIELGGRVLAPDEVEDFQYDLELVRGKPIHPWTGPESVDGDMTIEIDTPQKDKENRLYETPTP</sequence>
<name>A0A3E2HBV8_SCYLI</name>
<evidence type="ECO:0000313" key="3">
    <source>
        <dbReference type="EMBL" id="RFU30898.1"/>
    </source>
</evidence>
<feature type="region of interest" description="Disordered" evidence="2">
    <location>
        <begin position="520"/>
        <end position="590"/>
    </location>
</feature>
<dbReference type="Proteomes" id="UP000258309">
    <property type="component" value="Unassembled WGS sequence"/>
</dbReference>
<feature type="compositionally biased region" description="Polar residues" evidence="2">
    <location>
        <begin position="236"/>
        <end position="252"/>
    </location>
</feature>
<dbReference type="PANTHER" id="PTHR38701">
    <property type="entry name" value="CHROMOSOME 8, WHOLE GENOME SHOTGUN SEQUENCE"/>
    <property type="match status" value="1"/>
</dbReference>
<feature type="compositionally biased region" description="Low complexity" evidence="2">
    <location>
        <begin position="305"/>
        <end position="318"/>
    </location>
</feature>
<keyword evidence="1" id="KW-0175">Coiled coil</keyword>
<dbReference type="AlphaFoldDB" id="A0A3E2HBV8"/>
<organism evidence="3 4">
    <name type="scientific">Scytalidium lignicola</name>
    <name type="common">Hyphomycete</name>
    <dbReference type="NCBI Taxonomy" id="5539"/>
    <lineage>
        <taxon>Eukaryota</taxon>
        <taxon>Fungi</taxon>
        <taxon>Dikarya</taxon>
        <taxon>Ascomycota</taxon>
        <taxon>Pezizomycotina</taxon>
        <taxon>Leotiomycetes</taxon>
        <taxon>Leotiomycetes incertae sedis</taxon>
        <taxon>Scytalidium</taxon>
    </lineage>
</organism>
<feature type="compositionally biased region" description="Polar residues" evidence="2">
    <location>
        <begin position="104"/>
        <end position="120"/>
    </location>
</feature>
<feature type="compositionally biased region" description="Acidic residues" evidence="2">
    <location>
        <begin position="552"/>
        <end position="581"/>
    </location>
</feature>
<feature type="region of interest" description="Disordered" evidence="2">
    <location>
        <begin position="103"/>
        <end position="211"/>
    </location>
</feature>
<dbReference type="PANTHER" id="PTHR38701:SF1">
    <property type="entry name" value="UP-REGULATED DURING SEPTATION PROTEIN 1 DOMAIN-CONTAINING PROTEIN"/>
    <property type="match status" value="1"/>
</dbReference>
<protein>
    <submittedName>
        <fullName evidence="3">Uncharacterized protein</fullName>
    </submittedName>
</protein>
<evidence type="ECO:0000313" key="4">
    <source>
        <dbReference type="Proteomes" id="UP000258309"/>
    </source>
</evidence>
<feature type="region of interest" description="Disordered" evidence="2">
    <location>
        <begin position="643"/>
        <end position="679"/>
    </location>
</feature>
<evidence type="ECO:0000256" key="2">
    <source>
        <dbReference type="SAM" id="MobiDB-lite"/>
    </source>
</evidence>
<feature type="region of interest" description="Disordered" evidence="2">
    <location>
        <begin position="54"/>
        <end position="73"/>
    </location>
</feature>
<feature type="compositionally biased region" description="Low complexity" evidence="2">
    <location>
        <begin position="156"/>
        <end position="173"/>
    </location>
</feature>
<feature type="region of interest" description="Disordered" evidence="2">
    <location>
        <begin position="235"/>
        <end position="361"/>
    </location>
</feature>
<feature type="compositionally biased region" description="Polar residues" evidence="2">
    <location>
        <begin position="264"/>
        <end position="277"/>
    </location>
</feature>
<keyword evidence="4" id="KW-1185">Reference proteome</keyword>
<dbReference type="STRING" id="5539.A0A3E2HBV8"/>
<feature type="compositionally biased region" description="Polar residues" evidence="2">
    <location>
        <begin position="523"/>
        <end position="536"/>
    </location>
</feature>
<dbReference type="OMA" id="ANSEMVC"/>
<feature type="compositionally biased region" description="Polar residues" evidence="2">
    <location>
        <begin position="400"/>
        <end position="415"/>
    </location>
</feature>